<evidence type="ECO:0000313" key="2">
    <source>
        <dbReference type="EMBL" id="MCA9726165.1"/>
    </source>
</evidence>
<gene>
    <name evidence="2" type="ORF">KC729_00675</name>
</gene>
<accession>A0A956LUX0</accession>
<dbReference type="EMBL" id="JAGQHR010000007">
    <property type="protein sequence ID" value="MCA9726165.1"/>
    <property type="molecule type" value="Genomic_DNA"/>
</dbReference>
<dbReference type="InterPro" id="IPR038765">
    <property type="entry name" value="Papain-like_cys_pep_sf"/>
</dbReference>
<reference evidence="2" key="1">
    <citation type="submission" date="2020-04" db="EMBL/GenBank/DDBJ databases">
        <authorList>
            <person name="Zhang T."/>
        </authorList>
    </citation>
    <scope>NUCLEOTIDE SEQUENCE</scope>
    <source>
        <strain evidence="2">HKST-UBA01</strain>
    </source>
</reference>
<protein>
    <submittedName>
        <fullName evidence="2">Transglutaminase domain-containing protein</fullName>
    </submittedName>
</protein>
<dbReference type="InterPro" id="IPR002931">
    <property type="entry name" value="Transglutaminase-like"/>
</dbReference>
<dbReference type="Gene3D" id="3.10.620.30">
    <property type="match status" value="1"/>
</dbReference>
<sequence length="420" mass="46870">MGRTWVEAREKRSGRARYDRRHAILGILLLVPIAVSAAEWTDGVADALSRAGANRLELQRALRAVDPRERQGMEFLIANMPPEDLRTLGADLLSENVELAYQAWREAPWRETVPQAIFLEAVLPYAVIDERRDRWRSVMRDLALPIVRGIDDPALAVARLNQTIYRDLDVRYDVTRSRTNQSAREVMAEHKATCTGLSILLIDACRAVGIPARLAGVPLWTDDSGNHSWVEVWTGDGWHFTGAAEPAEDRLDDAWFTERAAAARRDDPVYAVYAINYSPTGILFPRGWDGVVDDINAINVTDRYTGTIDPDAEGFAPPEGMSRVDITVFDHPGGRRIARAIEVRDAAGRVVFRGTTASATADMRNSLSTLLPRGRTYDVRLESGRNERVERLRTEEPFETCTLVLEDAPGPAKSGWGRAR</sequence>
<dbReference type="Pfam" id="PF01841">
    <property type="entry name" value="Transglut_core"/>
    <property type="match status" value="1"/>
</dbReference>
<dbReference type="AlphaFoldDB" id="A0A956LUX0"/>
<dbReference type="PANTHER" id="PTHR35532:SF5">
    <property type="entry name" value="CARBOHYDRATE-BINDING DOMAIN-CONTAINING PROTEIN"/>
    <property type="match status" value="1"/>
</dbReference>
<dbReference type="Proteomes" id="UP000697710">
    <property type="component" value="Unassembled WGS sequence"/>
</dbReference>
<evidence type="ECO:0000259" key="1">
    <source>
        <dbReference type="SMART" id="SM00460"/>
    </source>
</evidence>
<dbReference type="SUPFAM" id="SSF54001">
    <property type="entry name" value="Cysteine proteinases"/>
    <property type="match status" value="1"/>
</dbReference>
<organism evidence="2 3">
    <name type="scientific">Eiseniibacteriota bacterium</name>
    <dbReference type="NCBI Taxonomy" id="2212470"/>
    <lineage>
        <taxon>Bacteria</taxon>
        <taxon>Candidatus Eiseniibacteriota</taxon>
    </lineage>
</organism>
<dbReference type="PANTHER" id="PTHR35532">
    <property type="entry name" value="SIMILAR TO POLYHYDROXYALKANOATE DEPOLYMERASE"/>
    <property type="match status" value="1"/>
</dbReference>
<proteinExistence type="predicted"/>
<comment type="caution">
    <text evidence="2">The sequence shown here is derived from an EMBL/GenBank/DDBJ whole genome shotgun (WGS) entry which is preliminary data.</text>
</comment>
<name>A0A956LUX0_UNCEI</name>
<reference evidence="2" key="2">
    <citation type="journal article" date="2021" name="Microbiome">
        <title>Successional dynamics and alternative stable states in a saline activated sludge microbial community over 9 years.</title>
        <authorList>
            <person name="Wang Y."/>
            <person name="Ye J."/>
            <person name="Ju F."/>
            <person name="Liu L."/>
            <person name="Boyd J.A."/>
            <person name="Deng Y."/>
            <person name="Parks D.H."/>
            <person name="Jiang X."/>
            <person name="Yin X."/>
            <person name="Woodcroft B.J."/>
            <person name="Tyson G.W."/>
            <person name="Hugenholtz P."/>
            <person name="Polz M.F."/>
            <person name="Zhang T."/>
        </authorList>
    </citation>
    <scope>NUCLEOTIDE SEQUENCE</scope>
    <source>
        <strain evidence="2">HKST-UBA01</strain>
    </source>
</reference>
<evidence type="ECO:0000313" key="3">
    <source>
        <dbReference type="Proteomes" id="UP000697710"/>
    </source>
</evidence>
<dbReference type="SMART" id="SM00460">
    <property type="entry name" value="TGc"/>
    <property type="match status" value="1"/>
</dbReference>
<feature type="domain" description="Transglutaminase-like" evidence="1">
    <location>
        <begin position="186"/>
        <end position="245"/>
    </location>
</feature>